<feature type="compositionally biased region" description="Low complexity" evidence="6">
    <location>
        <begin position="239"/>
        <end position="253"/>
    </location>
</feature>
<evidence type="ECO:0008006" key="12">
    <source>
        <dbReference type="Google" id="ProtNLM"/>
    </source>
</evidence>
<dbReference type="Pfam" id="PF20421">
    <property type="entry name" value="DHR-2_Lobe_C"/>
    <property type="match status" value="1"/>
</dbReference>
<dbReference type="Gene3D" id="1.20.58.740">
    <property type="match status" value="1"/>
</dbReference>
<feature type="compositionally biased region" description="Polar residues" evidence="6">
    <location>
        <begin position="216"/>
        <end position="232"/>
    </location>
</feature>
<dbReference type="Pfam" id="PF14429">
    <property type="entry name" value="DOCK-C2"/>
    <property type="match status" value="1"/>
</dbReference>
<dbReference type="InterPro" id="IPR026791">
    <property type="entry name" value="DOCK"/>
</dbReference>
<dbReference type="GO" id="GO:0007264">
    <property type="term" value="P:small GTPase-mediated signal transduction"/>
    <property type="evidence" value="ECO:0007669"/>
    <property type="project" value="InterPro"/>
</dbReference>
<evidence type="ECO:0000256" key="2">
    <source>
        <dbReference type="ARBA" id="ARBA00022443"/>
    </source>
</evidence>
<evidence type="ECO:0000313" key="10">
    <source>
        <dbReference type="EMBL" id="SPQ94060.1"/>
    </source>
</evidence>
<evidence type="ECO:0000256" key="5">
    <source>
        <dbReference type="PROSITE-ProRule" id="PRU00983"/>
    </source>
</evidence>
<name>A0A3P3Y222_PLABS</name>
<dbReference type="InterPro" id="IPR027357">
    <property type="entry name" value="DOCKER_dom"/>
</dbReference>
<dbReference type="PANTHER" id="PTHR45653">
    <property type="entry name" value="DEDICATOR OF CYTOKINESIS"/>
    <property type="match status" value="1"/>
</dbReference>
<reference evidence="10 11" key="1">
    <citation type="submission" date="2018-03" db="EMBL/GenBank/DDBJ databases">
        <authorList>
            <person name="Fogelqvist J."/>
        </authorList>
    </citation>
    <scope>NUCLEOTIDE SEQUENCE [LARGE SCALE GENOMIC DNA]</scope>
</reference>
<dbReference type="InterPro" id="IPR043162">
    <property type="entry name" value="DOCK_C_lobe_C"/>
</dbReference>
<dbReference type="Pfam" id="PF23554">
    <property type="entry name" value="TPR_DOCK"/>
    <property type="match status" value="1"/>
</dbReference>
<evidence type="ECO:0000256" key="3">
    <source>
        <dbReference type="ARBA" id="ARBA00022490"/>
    </source>
</evidence>
<dbReference type="InterPro" id="IPR032376">
    <property type="entry name" value="DOCK_N"/>
</dbReference>
<evidence type="ECO:0000256" key="4">
    <source>
        <dbReference type="PROSITE-ProRule" id="PRU00192"/>
    </source>
</evidence>
<accession>A0A3P3Y222</accession>
<comment type="subcellular location">
    <subcellularLocation>
        <location evidence="1">Cytoplasm</location>
    </subcellularLocation>
</comment>
<evidence type="ECO:0000313" key="11">
    <source>
        <dbReference type="Proteomes" id="UP000290189"/>
    </source>
</evidence>
<evidence type="ECO:0000259" key="8">
    <source>
        <dbReference type="PROSITE" id="PS51650"/>
    </source>
</evidence>
<dbReference type="InterPro" id="IPR035892">
    <property type="entry name" value="C2_domain_sf"/>
</dbReference>
<feature type="compositionally biased region" description="Polar residues" evidence="6">
    <location>
        <begin position="95"/>
        <end position="108"/>
    </location>
</feature>
<evidence type="ECO:0000259" key="9">
    <source>
        <dbReference type="PROSITE" id="PS51651"/>
    </source>
</evidence>
<evidence type="ECO:0000259" key="7">
    <source>
        <dbReference type="PROSITE" id="PS50002"/>
    </source>
</evidence>
<keyword evidence="2 4" id="KW-0728">SH3 domain</keyword>
<dbReference type="InterPro" id="IPR036028">
    <property type="entry name" value="SH3-like_dom_sf"/>
</dbReference>
<protein>
    <recommendedName>
        <fullName evidence="12">C2 DOCK-type domain-containing protein</fullName>
    </recommendedName>
</protein>
<feature type="domain" description="DOCKER" evidence="9">
    <location>
        <begin position="1419"/>
        <end position="1830"/>
    </location>
</feature>
<dbReference type="GO" id="GO:0005737">
    <property type="term" value="C:cytoplasm"/>
    <property type="evidence" value="ECO:0007669"/>
    <property type="project" value="UniProtKB-SubCell"/>
</dbReference>
<geneLocation type="mitochondrion" evidence="10"/>
<dbReference type="InterPro" id="IPR056372">
    <property type="entry name" value="TPR_DOCK"/>
</dbReference>
<gene>
    <name evidence="10" type="ORF">PLBR_LOCUS1275</name>
</gene>
<dbReference type="GO" id="GO:0005886">
    <property type="term" value="C:plasma membrane"/>
    <property type="evidence" value="ECO:0007669"/>
    <property type="project" value="TreeGrafter"/>
</dbReference>
<feature type="compositionally biased region" description="Basic and acidic residues" evidence="6">
    <location>
        <begin position="109"/>
        <end position="120"/>
    </location>
</feature>
<feature type="domain" description="C2 DOCK-type" evidence="8">
    <location>
        <begin position="614"/>
        <end position="777"/>
    </location>
</feature>
<dbReference type="PROSITE" id="PS50002">
    <property type="entry name" value="SH3"/>
    <property type="match status" value="1"/>
</dbReference>
<dbReference type="PROSITE" id="PS51650">
    <property type="entry name" value="C2_DOCK"/>
    <property type="match status" value="1"/>
</dbReference>
<keyword evidence="3" id="KW-0963">Cytoplasm</keyword>
<dbReference type="SUPFAM" id="SSF50044">
    <property type="entry name" value="SH3-domain"/>
    <property type="match status" value="1"/>
</dbReference>
<dbReference type="Proteomes" id="UP000290189">
    <property type="component" value="Unassembled WGS sequence"/>
</dbReference>
<dbReference type="InterPro" id="IPR046773">
    <property type="entry name" value="DOCKER_Lobe_C"/>
</dbReference>
<dbReference type="InterPro" id="IPR043161">
    <property type="entry name" value="DOCK_C_lobe_A"/>
</dbReference>
<dbReference type="Gene3D" id="1.25.40.410">
    <property type="match status" value="1"/>
</dbReference>
<feature type="region of interest" description="Disordered" evidence="6">
    <location>
        <begin position="69"/>
        <end position="120"/>
    </location>
</feature>
<evidence type="ECO:0000256" key="6">
    <source>
        <dbReference type="SAM" id="MobiDB-lite"/>
    </source>
</evidence>
<dbReference type="InterPro" id="IPR001452">
    <property type="entry name" value="SH3_domain"/>
</dbReference>
<dbReference type="PANTHER" id="PTHR45653:SF10">
    <property type="entry name" value="MYOBLAST CITY, ISOFORM B"/>
    <property type="match status" value="1"/>
</dbReference>
<dbReference type="CDD" id="cd11684">
    <property type="entry name" value="DHR2_DOCK"/>
    <property type="match status" value="1"/>
</dbReference>
<keyword evidence="10" id="KW-0496">Mitochondrion</keyword>
<dbReference type="Pfam" id="PF16172">
    <property type="entry name" value="DOCK_N"/>
    <property type="match status" value="1"/>
</dbReference>
<dbReference type="Gene3D" id="2.30.30.40">
    <property type="entry name" value="SH3 Domains"/>
    <property type="match status" value="1"/>
</dbReference>
<dbReference type="GO" id="GO:0005085">
    <property type="term" value="F:guanyl-nucleotide exchange factor activity"/>
    <property type="evidence" value="ECO:0007669"/>
    <property type="project" value="InterPro"/>
</dbReference>
<evidence type="ECO:0000256" key="1">
    <source>
        <dbReference type="ARBA" id="ARBA00004496"/>
    </source>
</evidence>
<organism evidence="10 11">
    <name type="scientific">Plasmodiophora brassicae</name>
    <name type="common">Clubroot disease agent</name>
    <dbReference type="NCBI Taxonomy" id="37360"/>
    <lineage>
        <taxon>Eukaryota</taxon>
        <taxon>Sar</taxon>
        <taxon>Rhizaria</taxon>
        <taxon>Endomyxa</taxon>
        <taxon>Phytomyxea</taxon>
        <taxon>Plasmodiophorida</taxon>
        <taxon>Plasmodiophoridae</taxon>
        <taxon>Plasmodiophora</taxon>
    </lineage>
</organism>
<dbReference type="Gene3D" id="2.60.40.150">
    <property type="entry name" value="C2 domain"/>
    <property type="match status" value="1"/>
</dbReference>
<feature type="domain" description="SH3" evidence="7">
    <location>
        <begin position="7"/>
        <end position="72"/>
    </location>
</feature>
<proteinExistence type="inferred from homology"/>
<dbReference type="PROSITE" id="PS51651">
    <property type="entry name" value="DOCKER"/>
    <property type="match status" value="1"/>
</dbReference>
<dbReference type="GO" id="GO:0031267">
    <property type="term" value="F:small GTPase binding"/>
    <property type="evidence" value="ECO:0007669"/>
    <property type="project" value="TreeGrafter"/>
</dbReference>
<dbReference type="InterPro" id="IPR027007">
    <property type="entry name" value="C2_DOCK-type_domain"/>
</dbReference>
<feature type="region of interest" description="Disordered" evidence="6">
    <location>
        <begin position="137"/>
        <end position="262"/>
    </location>
</feature>
<comment type="similarity">
    <text evidence="5">Belongs to the DOCK family.</text>
</comment>
<dbReference type="EMBL" id="OVEO01000002">
    <property type="protein sequence ID" value="SPQ94060.1"/>
    <property type="molecule type" value="Genomic_DNA"/>
</dbReference>
<dbReference type="SMART" id="SM00326">
    <property type="entry name" value="SH3"/>
    <property type="match status" value="1"/>
</dbReference>
<sequence>MASSWAKVDRQGRALYPFEANGPHQVSFGVNALVNVQFEQAGWYRGTLIHPTDPSQNVNGIFPASYIQLDKGDDESSGPPEVLTIEKPAAEPVQKTASPSSRGSTAGESSRDEGRQPRRMSEDMLAKRAIVAQLVARKSSAGPEAEPAIPSSFDMKASRPLPPQRRQLPATSLPVVGEKPDSRSHSPVPACNRPRPPSVSRSGVLKPLPPIVSIAQAPSTEKPSSTSSQRESVPSPAPTVSSRESTSSRSVSRQRSETASLSSEIGEIIGKFEYHMRHLIAEGRVEEHYELHERSAQLLTMRRDVCNASFAQADRERIRREIIELLESCRRCDEGHMCPRTAGHAVATVANTPIQELLSLHRDMYDTMQKESSSLWLQKAEERRQIMAAASAGKPNVTDSDEFEFESNLPRNTPFTFHLDVMACIFSVGESTQVFFSLYSPEQQRFVSEEYVVELTAAGMPEDINLLGNLKGEFRDVELSHFKEGLYLVCQIFRMGSLRFDGKPASTKKSKKSTCYRRPFGCAVLKLSSYAPLFEQLGQWCNPPHLVVYRAKEPLQFSDLHNMIIRGSSNFEIIPQTKGFALGLMLEPAKKPLSTGSRMQMLSLSSNIHPSDDRNDFYVTIRGGDFLQDKKKSAKNIEVRVQVLTGSGYIVPDCIFRGVGPTVKGVTEYCSTVNYHWNNPVFCETLNIRLQASMFSKCHILCTVWHVSTNVDNNQLCSFAFLPLTSSTGAVIADGTHTLPCYKPFKNLGQPSAGGASSALRYLDANAHFRSDDNRSRAHSVLMRRKEELVLETRLSSVKTTQLDALHALFNWRQLDAAQMQTVLTKFTMISGAELAKFVKETFDTLFAVLVSPVYNDDIIGQVFLALLFTIDQLTTKMSTVGASVDSYVSEVFHAPDACPILIARSRMALEYATVHSTAPNSTKFKQLTLMCKCFQHVLRFIVRSASQQPSKSSAVFKGHLQALLRDVTALLETQSGPKDPLIGCKAFVLRAFSSTFADLSEIFSPVELGEICLSALNAVPHSEDNAKLHMYKLRMIGSIVQSVVGRQCDSWSIIETTVIAALQFHLTSTPDESYLAVGIVGDLIQVIQSASEGGPGAADLSPFVVLLPALVNVASSAQARNGAAPVVSQQAQHTRSVDLVMESCAYLCIILHCIPDEDMSECFGSLENHDLIRLIQVCETALQHRVYPSMWIVLNTWELSIVGRVISAISAHSAALDLPTMQAFLHLCVVLETHKDLHGLTEAKRAFVDPAALPETTRTVIRKAWRTVQDLRCISHFFCTSLLIPLSRRAGPDPTDEEESCQSHLLAMDMYMDLVREEHARSDDLSELERYTIDALDVLANESQEEAQLFVSRLDSSLKERLRPEESSLAAKLKEFLQHLSTLADLMQSLLLLPKTEQYEHERASIVTRLLDFLLSDSNAGRRKTMLYRYYSYLIDLNASLGAFAEAGNTALLQAQLLDWSSVPLSNWDTVDGGVGIETEESQKEHLLLRVIDLYDRAELWERAIQACEQLRVHYEVNLFDYDKLAGILERQAALFRKIISQTRYFPSYFRVVFYSNRTDRQEFVYRGIKLESVMDFTQRIRAMHTNAKILMTSDDPPADVVDEHELVITITSLTLSSQAEMLGVDGSVSRVPAHIPEEVLKYRANDEVSVFVYCKTENRSGEARPSNEFKDLWVRKTFIRTKEPFPSTQRRLPVAETVQRVVHPIDTAVETIVKKNNELRSTALSLEKAAHREEFLDLGPLTMLLNGICDAAVNGGTKKYIEAFLDTTVPGKEASQSALKAALLAQIDELRFALNVFKTRKNADLDPLYNRLRGLFDKMVGSTNALLK</sequence>